<keyword evidence="2" id="KW-0560">Oxidoreductase</keyword>
<dbReference type="Pfam" id="PF00106">
    <property type="entry name" value="adh_short"/>
    <property type="match status" value="1"/>
</dbReference>
<dbReference type="InterPro" id="IPR020904">
    <property type="entry name" value="Sc_DH/Rdtase_CS"/>
</dbReference>
<dbReference type="PRINTS" id="PR00081">
    <property type="entry name" value="GDHRDH"/>
</dbReference>
<dbReference type="GO" id="GO:0016020">
    <property type="term" value="C:membrane"/>
    <property type="evidence" value="ECO:0007669"/>
    <property type="project" value="TreeGrafter"/>
</dbReference>
<dbReference type="InterPro" id="IPR036291">
    <property type="entry name" value="NAD(P)-bd_dom_sf"/>
</dbReference>
<dbReference type="PANTHER" id="PTHR44196:SF1">
    <property type="entry name" value="DEHYDROGENASE_REDUCTASE SDR FAMILY MEMBER 7B"/>
    <property type="match status" value="1"/>
</dbReference>
<dbReference type="Gene3D" id="3.40.50.720">
    <property type="entry name" value="NAD(P)-binding Rossmann-like Domain"/>
    <property type="match status" value="1"/>
</dbReference>
<dbReference type="PROSITE" id="PS00061">
    <property type="entry name" value="ADH_SHORT"/>
    <property type="match status" value="1"/>
</dbReference>
<dbReference type="PANTHER" id="PTHR44196">
    <property type="entry name" value="DEHYDROGENASE/REDUCTASE SDR FAMILY MEMBER 7B"/>
    <property type="match status" value="1"/>
</dbReference>
<reference evidence="6 7" key="1">
    <citation type="submission" date="2020-01" db="EMBL/GenBank/DDBJ databases">
        <title>Genomes assembled from Gulf of Kutch pelagic sediment metagenomes.</title>
        <authorList>
            <person name="Chandrashekar M."/>
            <person name="Mahajan M.S."/>
            <person name="Dave K.J."/>
            <person name="Vatsa P."/>
            <person name="Nathani N.M."/>
        </authorList>
    </citation>
    <scope>NUCLEOTIDE SEQUENCE [LARGE SCALE GENOMIC DNA]</scope>
    <source>
        <strain evidence="6">KS3-K002</strain>
    </source>
</reference>
<name>A0AAE5CAK5_9BACT</name>
<dbReference type="SMART" id="SM00822">
    <property type="entry name" value="PKS_KR"/>
    <property type="match status" value="1"/>
</dbReference>
<evidence type="ECO:0000256" key="4">
    <source>
        <dbReference type="SAM" id="MobiDB-lite"/>
    </source>
</evidence>
<feature type="region of interest" description="Disordered" evidence="4">
    <location>
        <begin position="1"/>
        <end position="22"/>
    </location>
</feature>
<sequence>MSPLSPKRAQGAGAIDRRRNPERDDAAMKELRDKVAIVTGASRGLGPYVARALAAEGMRLVVAARSADQLDGVAARLRENGAEAIAVATDVTDSEALERMLATANESFGPADLLVNNAGTVTLCPFGQIGITDIERVVRLNLVSAMILTRLVLPGMLERRRGHVVNMSSLAGIFGPPYDAVYGATKAALVGFTESLRDECRASGVSASVICPSFVEEAGIYHEGRKYRVGKASRIVGTTTPDAVARAVLRAVRHDIPQINVNSMPIRPMAAVARLSPGLARWALRKVDAWRPFRQGAEANLRMGGKLTGLTESPG</sequence>
<evidence type="ECO:0000256" key="3">
    <source>
        <dbReference type="RuleBase" id="RU000363"/>
    </source>
</evidence>
<evidence type="ECO:0000313" key="7">
    <source>
        <dbReference type="Proteomes" id="UP000702544"/>
    </source>
</evidence>
<dbReference type="Proteomes" id="UP000702544">
    <property type="component" value="Unassembled WGS sequence"/>
</dbReference>
<comment type="caution">
    <text evidence="6">The sequence shown here is derived from an EMBL/GenBank/DDBJ whole genome shotgun (WGS) entry which is preliminary data.</text>
</comment>
<dbReference type="SUPFAM" id="SSF51735">
    <property type="entry name" value="NAD(P)-binding Rossmann-fold domains"/>
    <property type="match status" value="1"/>
</dbReference>
<evidence type="ECO:0000256" key="1">
    <source>
        <dbReference type="ARBA" id="ARBA00006484"/>
    </source>
</evidence>
<gene>
    <name evidence="6" type="ORF">GWO12_16115</name>
</gene>
<organism evidence="6 7">
    <name type="scientific">Candidatus Kutchimonas denitrificans</name>
    <dbReference type="NCBI Taxonomy" id="3056748"/>
    <lineage>
        <taxon>Bacteria</taxon>
        <taxon>Pseudomonadati</taxon>
        <taxon>Gemmatimonadota</taxon>
        <taxon>Gemmatimonadia</taxon>
        <taxon>Candidatus Palauibacterales</taxon>
        <taxon>Candidatus Palauibacteraceae</taxon>
        <taxon>Candidatus Kutchimonas</taxon>
    </lineage>
</organism>
<protein>
    <submittedName>
        <fullName evidence="6">SDR family NAD(P)-dependent oxidoreductase</fullName>
    </submittedName>
</protein>
<dbReference type="GO" id="GO:0016491">
    <property type="term" value="F:oxidoreductase activity"/>
    <property type="evidence" value="ECO:0007669"/>
    <property type="project" value="UniProtKB-KW"/>
</dbReference>
<evidence type="ECO:0000259" key="5">
    <source>
        <dbReference type="SMART" id="SM00822"/>
    </source>
</evidence>
<accession>A0AAE5CAK5</accession>
<dbReference type="PRINTS" id="PR00080">
    <property type="entry name" value="SDRFAMILY"/>
</dbReference>
<proteinExistence type="inferred from homology"/>
<dbReference type="CDD" id="cd05233">
    <property type="entry name" value="SDR_c"/>
    <property type="match status" value="1"/>
</dbReference>
<feature type="domain" description="Ketoreductase" evidence="5">
    <location>
        <begin position="34"/>
        <end position="223"/>
    </location>
</feature>
<dbReference type="InterPro" id="IPR057326">
    <property type="entry name" value="KR_dom"/>
</dbReference>
<dbReference type="InterPro" id="IPR002347">
    <property type="entry name" value="SDR_fam"/>
</dbReference>
<evidence type="ECO:0000313" key="6">
    <source>
        <dbReference type="EMBL" id="NIR76606.1"/>
    </source>
</evidence>
<evidence type="ECO:0000256" key="2">
    <source>
        <dbReference type="ARBA" id="ARBA00023002"/>
    </source>
</evidence>
<comment type="similarity">
    <text evidence="1 3">Belongs to the short-chain dehydrogenases/reductases (SDR) family.</text>
</comment>
<dbReference type="AlphaFoldDB" id="A0AAE5CAK5"/>
<dbReference type="EMBL" id="JAACAK010000137">
    <property type="protein sequence ID" value="NIR76606.1"/>
    <property type="molecule type" value="Genomic_DNA"/>
</dbReference>